<feature type="domain" description="HTH lysR-type" evidence="5">
    <location>
        <begin position="1"/>
        <end position="58"/>
    </location>
</feature>
<dbReference type="InterPro" id="IPR005119">
    <property type="entry name" value="LysR_subst-bd"/>
</dbReference>
<protein>
    <submittedName>
        <fullName evidence="6">LysR family transcriptional regulator</fullName>
    </submittedName>
</protein>
<keyword evidence="3" id="KW-0238">DNA-binding</keyword>
<dbReference type="CDD" id="cd05466">
    <property type="entry name" value="PBP2_LTTR_substrate"/>
    <property type="match status" value="1"/>
</dbReference>
<dbReference type="Gene3D" id="1.10.10.10">
    <property type="entry name" value="Winged helix-like DNA-binding domain superfamily/Winged helix DNA-binding domain"/>
    <property type="match status" value="1"/>
</dbReference>
<comment type="caution">
    <text evidence="6">The sequence shown here is derived from an EMBL/GenBank/DDBJ whole genome shotgun (WGS) entry which is preliminary data.</text>
</comment>
<keyword evidence="2" id="KW-0805">Transcription regulation</keyword>
<dbReference type="PROSITE" id="PS50931">
    <property type="entry name" value="HTH_LYSR"/>
    <property type="match status" value="1"/>
</dbReference>
<reference evidence="6" key="1">
    <citation type="submission" date="2024-05" db="EMBL/GenBank/DDBJ databases">
        <title>Whole genome shotgun sequence of Streptomyces violascens NBRC 12920.</title>
        <authorList>
            <person name="Komaki H."/>
            <person name="Tamura T."/>
        </authorList>
    </citation>
    <scope>NUCLEOTIDE SEQUENCE</scope>
    <source>
        <strain evidence="6">NBRC 12920</strain>
    </source>
</reference>
<comment type="similarity">
    <text evidence="1">Belongs to the LysR transcriptional regulatory family.</text>
</comment>
<dbReference type="PRINTS" id="PR00039">
    <property type="entry name" value="HTHLYSR"/>
</dbReference>
<name>A0ABQ3QVF3_9ACTN</name>
<evidence type="ECO:0000313" key="6">
    <source>
        <dbReference type="EMBL" id="GHI41253.1"/>
    </source>
</evidence>
<dbReference type="InterPro" id="IPR000847">
    <property type="entry name" value="LysR_HTH_N"/>
</dbReference>
<evidence type="ECO:0000256" key="2">
    <source>
        <dbReference type="ARBA" id="ARBA00023015"/>
    </source>
</evidence>
<evidence type="ECO:0000256" key="1">
    <source>
        <dbReference type="ARBA" id="ARBA00009437"/>
    </source>
</evidence>
<dbReference type="Pfam" id="PF03466">
    <property type="entry name" value="LysR_substrate"/>
    <property type="match status" value="1"/>
</dbReference>
<dbReference type="InterPro" id="IPR036390">
    <property type="entry name" value="WH_DNA-bd_sf"/>
</dbReference>
<dbReference type="PANTHER" id="PTHR30346">
    <property type="entry name" value="TRANSCRIPTIONAL DUAL REGULATOR HCAR-RELATED"/>
    <property type="match status" value="1"/>
</dbReference>
<accession>A0ABQ3QVF3</accession>
<dbReference type="PANTHER" id="PTHR30346:SF29">
    <property type="entry name" value="LYSR SUBSTRATE-BINDING"/>
    <property type="match status" value="1"/>
</dbReference>
<dbReference type="Gene3D" id="3.40.190.290">
    <property type="match status" value="1"/>
</dbReference>
<gene>
    <name evidence="6" type="ORF">Sviol_56610</name>
</gene>
<evidence type="ECO:0000256" key="4">
    <source>
        <dbReference type="ARBA" id="ARBA00023163"/>
    </source>
</evidence>
<dbReference type="SUPFAM" id="SSF46785">
    <property type="entry name" value="Winged helix' DNA-binding domain"/>
    <property type="match status" value="1"/>
</dbReference>
<evidence type="ECO:0000259" key="5">
    <source>
        <dbReference type="PROSITE" id="PS50931"/>
    </source>
</evidence>
<organism evidence="6 7">
    <name type="scientific">Streptomyces violascens</name>
    <dbReference type="NCBI Taxonomy" id="67381"/>
    <lineage>
        <taxon>Bacteria</taxon>
        <taxon>Bacillati</taxon>
        <taxon>Actinomycetota</taxon>
        <taxon>Actinomycetes</taxon>
        <taxon>Kitasatosporales</taxon>
        <taxon>Streptomycetaceae</taxon>
        <taxon>Streptomyces</taxon>
    </lineage>
</organism>
<dbReference type="RefSeq" id="WP_189966530.1">
    <property type="nucleotide sequence ID" value="NZ_BMUA01000016.1"/>
</dbReference>
<keyword evidence="7" id="KW-1185">Reference proteome</keyword>
<dbReference type="EMBL" id="BNDY01000017">
    <property type="protein sequence ID" value="GHI41253.1"/>
    <property type="molecule type" value="Genomic_DNA"/>
</dbReference>
<keyword evidence="4" id="KW-0804">Transcription</keyword>
<evidence type="ECO:0000256" key="3">
    <source>
        <dbReference type="ARBA" id="ARBA00023125"/>
    </source>
</evidence>
<dbReference type="Pfam" id="PF00126">
    <property type="entry name" value="HTH_1"/>
    <property type="match status" value="1"/>
</dbReference>
<dbReference type="Proteomes" id="UP001050808">
    <property type="component" value="Unassembled WGS sequence"/>
</dbReference>
<dbReference type="InterPro" id="IPR036388">
    <property type="entry name" value="WH-like_DNA-bd_sf"/>
</dbReference>
<sequence length="300" mass="32244">MQFQQLTYFVAVAETRHFTRAAERVHVSQPSLSQQIKALENELGAELFSRARGNIALTDAGEALLPLARRILADADTARIEVQELAQLRRGRVRLGATPSLCTGLLPDVLRAFHDRHRGIQLLIEEGGSHDLVRELARGALDLALIVLPLPAASPALTTIELLQEDLVVVSSAAEAPPGSGSSVRIADLRDAPLVMFRHGYDLRELTVAACRAEGFEPAFTVEGGEMDAVLGFVRAGLGVAVVPSMVAARARDLRVTPLARPGLRRTIALAHRSDVDPPRAARELQRVLLGIGTGQRGPA</sequence>
<evidence type="ECO:0000313" key="7">
    <source>
        <dbReference type="Proteomes" id="UP001050808"/>
    </source>
</evidence>
<dbReference type="SUPFAM" id="SSF53850">
    <property type="entry name" value="Periplasmic binding protein-like II"/>
    <property type="match status" value="1"/>
</dbReference>
<proteinExistence type="inferred from homology"/>